<protein>
    <recommendedName>
        <fullName evidence="1">HTH cro/C1-type domain-containing protein</fullName>
    </recommendedName>
</protein>
<comment type="caution">
    <text evidence="2">The sequence shown here is derived from an EMBL/GenBank/DDBJ whole genome shotgun (WGS) entry which is preliminary data.</text>
</comment>
<dbReference type="Gene3D" id="1.10.260.40">
    <property type="entry name" value="lambda repressor-like DNA-binding domains"/>
    <property type="match status" value="1"/>
</dbReference>
<keyword evidence="3" id="KW-1185">Reference proteome</keyword>
<dbReference type="Pfam" id="PF08667">
    <property type="entry name" value="BetR"/>
    <property type="match status" value="1"/>
</dbReference>
<dbReference type="SUPFAM" id="SSF47413">
    <property type="entry name" value="lambda repressor-like DNA-binding domains"/>
    <property type="match status" value="1"/>
</dbReference>
<evidence type="ECO:0000259" key="1">
    <source>
        <dbReference type="PROSITE" id="PS50943"/>
    </source>
</evidence>
<dbReference type="CDD" id="cd00093">
    <property type="entry name" value="HTH_XRE"/>
    <property type="match status" value="1"/>
</dbReference>
<dbReference type="InterPro" id="IPR001387">
    <property type="entry name" value="Cro/C1-type_HTH"/>
</dbReference>
<dbReference type="SMART" id="SM00530">
    <property type="entry name" value="HTH_XRE"/>
    <property type="match status" value="1"/>
</dbReference>
<accession>S2WHD5</accession>
<organism evidence="2 3">
    <name type="scientific">Propionimicrobium lymphophilum ACS-093-V-SCH5</name>
    <dbReference type="NCBI Taxonomy" id="883161"/>
    <lineage>
        <taxon>Bacteria</taxon>
        <taxon>Bacillati</taxon>
        <taxon>Actinomycetota</taxon>
        <taxon>Actinomycetes</taxon>
        <taxon>Propionibacteriales</taxon>
        <taxon>Propionibacteriaceae</taxon>
        <taxon>Propionimicrobium</taxon>
    </lineage>
</organism>
<dbReference type="AlphaFoldDB" id="S2WHD5"/>
<dbReference type="HOGENOM" id="CLU_2082739_0_0_11"/>
<dbReference type="InterPro" id="IPR010982">
    <property type="entry name" value="Lambda_DNA-bd_dom_sf"/>
</dbReference>
<dbReference type="OrthoDB" id="2307759at2"/>
<name>S2WHD5_9ACTN</name>
<gene>
    <name evidence="2" type="ORF">HMPREF9306_01634</name>
</gene>
<dbReference type="EMBL" id="AGZR01000009">
    <property type="protein sequence ID" value="EPD32072.1"/>
    <property type="molecule type" value="Genomic_DNA"/>
</dbReference>
<dbReference type="GO" id="GO:0003677">
    <property type="term" value="F:DNA binding"/>
    <property type="evidence" value="ECO:0007669"/>
    <property type="project" value="InterPro"/>
</dbReference>
<reference evidence="2 3" key="1">
    <citation type="submission" date="2013-04" db="EMBL/GenBank/DDBJ databases">
        <title>The Genome Sequence of Propionimicrobium lymphophilum ACS-093-V-SCH5.</title>
        <authorList>
            <consortium name="The Broad Institute Genomics Platform"/>
            <person name="Earl A."/>
            <person name="Ward D."/>
            <person name="Feldgarden M."/>
            <person name="Gevers D."/>
            <person name="Saerens B."/>
            <person name="Vaneechoutte M."/>
            <person name="Walker B."/>
            <person name="Young S."/>
            <person name="Zeng Q."/>
            <person name="Gargeya S."/>
            <person name="Fitzgerald M."/>
            <person name="Haas B."/>
            <person name="Abouelleil A."/>
            <person name="Allen A.W."/>
            <person name="Alvarado L."/>
            <person name="Arachchi H.M."/>
            <person name="Berlin A.M."/>
            <person name="Chapman S.B."/>
            <person name="Gainer-Dewar J."/>
            <person name="Goldberg J."/>
            <person name="Griggs A."/>
            <person name="Gujja S."/>
            <person name="Hansen M."/>
            <person name="Howarth C."/>
            <person name="Imamovic A."/>
            <person name="Ireland A."/>
            <person name="Larimer J."/>
            <person name="McCowan C."/>
            <person name="Murphy C."/>
            <person name="Pearson M."/>
            <person name="Poon T.W."/>
            <person name="Priest M."/>
            <person name="Roberts A."/>
            <person name="Saif S."/>
            <person name="Shea T."/>
            <person name="Sisk P."/>
            <person name="Sykes S."/>
            <person name="Wortman J."/>
            <person name="Nusbaum C."/>
            <person name="Birren B."/>
        </authorList>
    </citation>
    <scope>NUCLEOTIDE SEQUENCE [LARGE SCALE GENOMIC DNA]</scope>
    <source>
        <strain evidence="2 3">ACS-093-V-SCH5</strain>
    </source>
</reference>
<evidence type="ECO:0000313" key="3">
    <source>
        <dbReference type="Proteomes" id="UP000014417"/>
    </source>
</evidence>
<feature type="domain" description="HTH cro/C1-type" evidence="1">
    <location>
        <begin position="23"/>
        <end position="77"/>
    </location>
</feature>
<dbReference type="InterPro" id="IPR013975">
    <property type="entry name" value="Tscrpt_reg_BetR_N"/>
</dbReference>
<dbReference type="Proteomes" id="UP000014417">
    <property type="component" value="Unassembled WGS sequence"/>
</dbReference>
<dbReference type="STRING" id="883161.HMPREF9306_01634"/>
<evidence type="ECO:0000313" key="2">
    <source>
        <dbReference type="EMBL" id="EPD32072.1"/>
    </source>
</evidence>
<proteinExistence type="predicted"/>
<dbReference type="PROSITE" id="PS50943">
    <property type="entry name" value="HTH_CROC1"/>
    <property type="match status" value="1"/>
</dbReference>
<sequence length="117" mass="12947">MTAQALTESETSFNSSERLTMEIRATLARFGLKQKDLAAVLGIAQPSASRKLKGKTPFTLDELDIMADWFSTTPQVLMGFASEPRPQNPAYKEFLVADATRNSDSYTAWDSNPEPID</sequence>